<dbReference type="Proteomes" id="UP000261540">
    <property type="component" value="Unplaced"/>
</dbReference>
<keyword evidence="3" id="KW-0809">Transit peptide</keyword>
<dbReference type="PANTHER" id="PTHR32247:SF4">
    <property type="entry name" value="DIRECT IAP-BINDING PROTEIN WITH LOW PI"/>
    <property type="match status" value="1"/>
</dbReference>
<dbReference type="STRING" id="1676925.ENSPKIP00000008967"/>
<dbReference type="FunFam" id="1.20.58.70:FF:000012">
    <property type="entry name" value="diablo homolog, mitochondrial isoform X1"/>
    <property type="match status" value="1"/>
</dbReference>
<dbReference type="GO" id="GO:0008631">
    <property type="term" value="P:intrinsic apoptotic signaling pathway in response to oxidative stress"/>
    <property type="evidence" value="ECO:0007669"/>
    <property type="project" value="TreeGrafter"/>
</dbReference>
<evidence type="ECO:0000256" key="3">
    <source>
        <dbReference type="ARBA" id="ARBA00022946"/>
    </source>
</evidence>
<protein>
    <recommendedName>
        <fullName evidence="5">Direct IAP-binding protein with low pI</fullName>
    </recommendedName>
</protein>
<comment type="similarity">
    <text evidence="6">Belongs to the Smac/DIABLO protein family.</text>
</comment>
<keyword evidence="4" id="KW-0496">Mitochondrion</keyword>
<dbReference type="KEGG" id="pki:111856806"/>
<dbReference type="InterPro" id="IPR009062">
    <property type="entry name" value="Smac/DIABLO-like_sf"/>
</dbReference>
<reference evidence="7" key="1">
    <citation type="submission" date="2025-08" db="UniProtKB">
        <authorList>
            <consortium name="Ensembl"/>
        </authorList>
    </citation>
    <scope>IDENTIFICATION</scope>
</reference>
<sequence length="261" mass="28741">MQALRNCALCSTEGLLCSRTDFLQLRSNMAVFARGFSSVGLLRNTACILSSRRAMRRKLPAWTRADCISLSVSGGLCALPFYKQVEDLSHEAIIRRASSLVTDSANTYLSQTTLALVDALTQYTRALHTLIALQKRYLTSLGKLTADEEDAVWQVIIGQRVEVGDKLEECKRYEANWANATSLCELAAQAAHNAGANEASATTQSNLQVAQSQVEQVRQLSLVAERKLAETKAEEIQRVAEFAASMEKSGEDMPEAYLRED</sequence>
<name>A0A3B3QQM6_9TELE</name>
<dbReference type="GO" id="GO:0005739">
    <property type="term" value="C:mitochondrion"/>
    <property type="evidence" value="ECO:0007669"/>
    <property type="project" value="UniProtKB-SubCell"/>
</dbReference>
<dbReference type="SUPFAM" id="SSF46984">
    <property type="entry name" value="Smac/diablo"/>
    <property type="match status" value="1"/>
</dbReference>
<dbReference type="PANTHER" id="PTHR32247">
    <property type="entry name" value="DIABLO HOMOLOG, MITOCHONDRIAL"/>
    <property type="match status" value="1"/>
</dbReference>
<dbReference type="AlphaFoldDB" id="A0A3B3QQM6"/>
<keyword evidence="8" id="KW-1185">Reference proteome</keyword>
<dbReference type="GeneTree" id="ENSGT00390000007237"/>
<dbReference type="InterPro" id="IPR015142">
    <property type="entry name" value="Smac_DIABLO"/>
</dbReference>
<dbReference type="GO" id="GO:0051402">
    <property type="term" value="P:neuron apoptotic process"/>
    <property type="evidence" value="ECO:0007669"/>
    <property type="project" value="TreeGrafter"/>
</dbReference>
<evidence type="ECO:0000313" key="8">
    <source>
        <dbReference type="Proteomes" id="UP000261540"/>
    </source>
</evidence>
<reference evidence="7" key="2">
    <citation type="submission" date="2025-09" db="UniProtKB">
        <authorList>
            <consortium name="Ensembl"/>
        </authorList>
    </citation>
    <scope>IDENTIFICATION</scope>
</reference>
<dbReference type="Ensembl" id="ENSPKIT00000033059.1">
    <property type="protein sequence ID" value="ENSPKIP00000008967.1"/>
    <property type="gene ID" value="ENSPKIG00000024250.1"/>
</dbReference>
<dbReference type="GO" id="GO:0043065">
    <property type="term" value="P:positive regulation of apoptotic process"/>
    <property type="evidence" value="ECO:0007669"/>
    <property type="project" value="UniProtKB-ARBA"/>
</dbReference>
<proteinExistence type="inferred from homology"/>
<evidence type="ECO:0000313" key="7">
    <source>
        <dbReference type="Ensembl" id="ENSPKIP00000008967.1"/>
    </source>
</evidence>
<evidence type="ECO:0000256" key="1">
    <source>
        <dbReference type="ARBA" id="ARBA00004173"/>
    </source>
</evidence>
<keyword evidence="2" id="KW-0053">Apoptosis</keyword>
<dbReference type="OrthoDB" id="6153032at2759"/>
<dbReference type="Pfam" id="PF09057">
    <property type="entry name" value="Smac_DIABLO"/>
    <property type="match status" value="1"/>
</dbReference>
<evidence type="ECO:0000256" key="4">
    <source>
        <dbReference type="ARBA" id="ARBA00023128"/>
    </source>
</evidence>
<evidence type="ECO:0000256" key="2">
    <source>
        <dbReference type="ARBA" id="ARBA00022703"/>
    </source>
</evidence>
<accession>A0A3B3QQM6</accession>
<evidence type="ECO:0000256" key="5">
    <source>
        <dbReference type="ARBA" id="ARBA00033049"/>
    </source>
</evidence>
<dbReference type="CTD" id="393317"/>
<comment type="subcellular location">
    <subcellularLocation>
        <location evidence="1">Mitochondrion</location>
    </subcellularLocation>
</comment>
<evidence type="ECO:0000256" key="6">
    <source>
        <dbReference type="ARBA" id="ARBA00046319"/>
    </source>
</evidence>
<organism evidence="7 8">
    <name type="scientific">Paramormyrops kingsleyae</name>
    <dbReference type="NCBI Taxonomy" id="1676925"/>
    <lineage>
        <taxon>Eukaryota</taxon>
        <taxon>Metazoa</taxon>
        <taxon>Chordata</taxon>
        <taxon>Craniata</taxon>
        <taxon>Vertebrata</taxon>
        <taxon>Euteleostomi</taxon>
        <taxon>Actinopterygii</taxon>
        <taxon>Neopterygii</taxon>
        <taxon>Teleostei</taxon>
        <taxon>Osteoglossocephala</taxon>
        <taxon>Osteoglossomorpha</taxon>
        <taxon>Osteoglossiformes</taxon>
        <taxon>Mormyridae</taxon>
        <taxon>Paramormyrops</taxon>
    </lineage>
</organism>
<dbReference type="Gene3D" id="1.20.58.70">
    <property type="match status" value="1"/>
</dbReference>